<evidence type="ECO:0000256" key="2">
    <source>
        <dbReference type="ARBA" id="ARBA00023157"/>
    </source>
</evidence>
<dbReference type="STRING" id="913774.A0A0C3HLV5"/>
<dbReference type="InterPro" id="IPR037047">
    <property type="entry name" value="PITH_dom_sf"/>
</dbReference>
<gene>
    <name evidence="6" type="ORF">OIDMADRAFT_118426</name>
</gene>
<dbReference type="SUPFAM" id="SSF49785">
    <property type="entry name" value="Galactose-binding domain-like"/>
    <property type="match status" value="1"/>
</dbReference>
<dbReference type="PROSITE" id="PS00194">
    <property type="entry name" value="THIOREDOXIN_1"/>
    <property type="match status" value="1"/>
</dbReference>
<dbReference type="AlphaFoldDB" id="A0A0C3HLV5"/>
<feature type="domain" description="Thioredoxin" evidence="4">
    <location>
        <begin position="1"/>
        <end position="111"/>
    </location>
</feature>
<evidence type="ECO:0000313" key="6">
    <source>
        <dbReference type="EMBL" id="KIN04030.1"/>
    </source>
</evidence>
<comment type="similarity">
    <text evidence="1">Belongs to the thioredoxin family.</text>
</comment>
<feature type="domain" description="PITH" evidence="5">
    <location>
        <begin position="128"/>
        <end position="322"/>
    </location>
</feature>
<feature type="region of interest" description="Disordered" evidence="3">
    <location>
        <begin position="110"/>
        <end position="133"/>
    </location>
</feature>
<dbReference type="OrthoDB" id="2121326at2759"/>
<reference evidence="6 7" key="1">
    <citation type="submission" date="2014-04" db="EMBL/GenBank/DDBJ databases">
        <authorList>
            <consortium name="DOE Joint Genome Institute"/>
            <person name="Kuo A."/>
            <person name="Martino E."/>
            <person name="Perotto S."/>
            <person name="Kohler A."/>
            <person name="Nagy L.G."/>
            <person name="Floudas D."/>
            <person name="Copeland A."/>
            <person name="Barry K.W."/>
            <person name="Cichocki N."/>
            <person name="Veneault-Fourrey C."/>
            <person name="LaButti K."/>
            <person name="Lindquist E.A."/>
            <person name="Lipzen A."/>
            <person name="Lundell T."/>
            <person name="Morin E."/>
            <person name="Murat C."/>
            <person name="Sun H."/>
            <person name="Tunlid A."/>
            <person name="Henrissat B."/>
            <person name="Grigoriev I.V."/>
            <person name="Hibbett D.S."/>
            <person name="Martin F."/>
            <person name="Nordberg H.P."/>
            <person name="Cantor M.N."/>
            <person name="Hua S.X."/>
        </authorList>
    </citation>
    <scope>NUCLEOTIDE SEQUENCE [LARGE SCALE GENOMIC DNA]</scope>
    <source>
        <strain evidence="6 7">Zn</strain>
    </source>
</reference>
<dbReference type="Gene3D" id="3.40.30.10">
    <property type="entry name" value="Glutaredoxin"/>
    <property type="match status" value="1"/>
</dbReference>
<evidence type="ECO:0000259" key="5">
    <source>
        <dbReference type="PROSITE" id="PS51532"/>
    </source>
</evidence>
<dbReference type="InterPro" id="IPR013766">
    <property type="entry name" value="Thioredoxin_domain"/>
</dbReference>
<evidence type="ECO:0000313" key="7">
    <source>
        <dbReference type="Proteomes" id="UP000054321"/>
    </source>
</evidence>
<dbReference type="CDD" id="cd02947">
    <property type="entry name" value="TRX_family"/>
    <property type="match status" value="1"/>
</dbReference>
<organism evidence="6 7">
    <name type="scientific">Oidiodendron maius (strain Zn)</name>
    <dbReference type="NCBI Taxonomy" id="913774"/>
    <lineage>
        <taxon>Eukaryota</taxon>
        <taxon>Fungi</taxon>
        <taxon>Dikarya</taxon>
        <taxon>Ascomycota</taxon>
        <taxon>Pezizomycotina</taxon>
        <taxon>Leotiomycetes</taxon>
        <taxon>Leotiomycetes incertae sedis</taxon>
        <taxon>Myxotrichaceae</taxon>
        <taxon>Oidiodendron</taxon>
    </lineage>
</organism>
<dbReference type="PROSITE" id="PS51352">
    <property type="entry name" value="THIOREDOXIN_2"/>
    <property type="match status" value="1"/>
</dbReference>
<dbReference type="Gene3D" id="2.60.120.470">
    <property type="entry name" value="PITH domain"/>
    <property type="match status" value="1"/>
</dbReference>
<accession>A0A0C3HLV5</accession>
<evidence type="ECO:0000259" key="4">
    <source>
        <dbReference type="PROSITE" id="PS51352"/>
    </source>
</evidence>
<reference evidence="7" key="2">
    <citation type="submission" date="2015-01" db="EMBL/GenBank/DDBJ databases">
        <title>Evolutionary Origins and Diversification of the Mycorrhizal Mutualists.</title>
        <authorList>
            <consortium name="DOE Joint Genome Institute"/>
            <consortium name="Mycorrhizal Genomics Consortium"/>
            <person name="Kohler A."/>
            <person name="Kuo A."/>
            <person name="Nagy L.G."/>
            <person name="Floudas D."/>
            <person name="Copeland A."/>
            <person name="Barry K.W."/>
            <person name="Cichocki N."/>
            <person name="Veneault-Fourrey C."/>
            <person name="LaButti K."/>
            <person name="Lindquist E.A."/>
            <person name="Lipzen A."/>
            <person name="Lundell T."/>
            <person name="Morin E."/>
            <person name="Murat C."/>
            <person name="Riley R."/>
            <person name="Ohm R."/>
            <person name="Sun H."/>
            <person name="Tunlid A."/>
            <person name="Henrissat B."/>
            <person name="Grigoriev I.V."/>
            <person name="Hibbett D.S."/>
            <person name="Martin F."/>
        </authorList>
    </citation>
    <scope>NUCLEOTIDE SEQUENCE [LARGE SCALE GENOMIC DNA]</scope>
    <source>
        <strain evidence="7">Zn</strain>
    </source>
</reference>
<protein>
    <recommendedName>
        <fullName evidence="8">Thioredoxin domain-containing protein</fullName>
    </recommendedName>
</protein>
<dbReference type="GO" id="GO:0005737">
    <property type="term" value="C:cytoplasm"/>
    <property type="evidence" value="ECO:0007669"/>
    <property type="project" value="UniProtKB-ARBA"/>
</dbReference>
<evidence type="ECO:0000256" key="3">
    <source>
        <dbReference type="SAM" id="MobiDB-lite"/>
    </source>
</evidence>
<dbReference type="PRINTS" id="PR00421">
    <property type="entry name" value="THIOREDOXIN"/>
</dbReference>
<dbReference type="InParanoid" id="A0A0C3HLV5"/>
<dbReference type="EMBL" id="KN832873">
    <property type="protein sequence ID" value="KIN04030.1"/>
    <property type="molecule type" value="Genomic_DNA"/>
</dbReference>
<dbReference type="InterPro" id="IPR010400">
    <property type="entry name" value="PITH_dom"/>
</dbReference>
<sequence>MSKTVKINSPSHFNDVLKSSRIVVTDFYADWCEPCKAIAPVYEKLSMSLSRANHITFTKVDTDAQGEIASKYQITTLPTFVIFKQGKPIEKVGPDPRKLQEIVKKLSAEADGASGSGFGGSSSDSSWRGAELPKGYDDVTDQLEVKGLDLLNADSDFGGVRVLFDSSKPSGLQKDKSPEGQAKDWVESDTDEQLMLFLPFQSMLKVFSFQITSLPSASENDAPMRPKTIRLYSNRPHILGFEEADDIEPTQSITISAKDWDSTGTATINTRFVKFQSVSTLVMYFVEGDGEEDKVRVDRIRIIGEAGAKREVGKLEKIGDEHGE</sequence>
<dbReference type="HOGENOM" id="CLU_072377_0_0_1"/>
<proteinExistence type="inferred from homology"/>
<dbReference type="SUPFAM" id="SSF52833">
    <property type="entry name" value="Thioredoxin-like"/>
    <property type="match status" value="1"/>
</dbReference>
<dbReference type="PANTHER" id="PTHR46115">
    <property type="entry name" value="THIOREDOXIN-LIKE PROTEIN 1"/>
    <property type="match status" value="1"/>
</dbReference>
<dbReference type="PROSITE" id="PS51532">
    <property type="entry name" value="PITH"/>
    <property type="match status" value="1"/>
</dbReference>
<dbReference type="InterPro" id="IPR017937">
    <property type="entry name" value="Thioredoxin_CS"/>
</dbReference>
<dbReference type="Pfam" id="PF00085">
    <property type="entry name" value="Thioredoxin"/>
    <property type="match status" value="1"/>
</dbReference>
<name>A0A0C3HLV5_OIDMZ</name>
<dbReference type="Pfam" id="PF06201">
    <property type="entry name" value="PITH"/>
    <property type="match status" value="1"/>
</dbReference>
<dbReference type="InterPro" id="IPR036249">
    <property type="entry name" value="Thioredoxin-like_sf"/>
</dbReference>
<evidence type="ECO:0008006" key="8">
    <source>
        <dbReference type="Google" id="ProtNLM"/>
    </source>
</evidence>
<dbReference type="Proteomes" id="UP000054321">
    <property type="component" value="Unassembled WGS sequence"/>
</dbReference>
<keyword evidence="2" id="KW-1015">Disulfide bond</keyword>
<evidence type="ECO:0000256" key="1">
    <source>
        <dbReference type="ARBA" id="ARBA00008987"/>
    </source>
</evidence>
<dbReference type="InterPro" id="IPR008979">
    <property type="entry name" value="Galactose-bd-like_sf"/>
</dbReference>
<keyword evidence="7" id="KW-1185">Reference proteome</keyword>